<dbReference type="Proteomes" id="UP000054396">
    <property type="component" value="Unassembled WGS sequence"/>
</dbReference>
<dbReference type="EMBL" id="LPXO01000006">
    <property type="protein sequence ID" value="KUF10653.1"/>
    <property type="molecule type" value="Genomic_DNA"/>
</dbReference>
<dbReference type="Pfam" id="PF00903">
    <property type="entry name" value="Glyoxalase"/>
    <property type="match status" value="1"/>
</dbReference>
<protein>
    <recommendedName>
        <fullName evidence="1">VOC domain-containing protein</fullName>
    </recommendedName>
</protein>
<proteinExistence type="predicted"/>
<evidence type="ECO:0000259" key="1">
    <source>
        <dbReference type="PROSITE" id="PS51819"/>
    </source>
</evidence>
<dbReference type="OrthoDB" id="9812656at2"/>
<feature type="domain" description="VOC" evidence="1">
    <location>
        <begin position="14"/>
        <end position="138"/>
    </location>
</feature>
<dbReference type="CDD" id="cd07253">
    <property type="entry name" value="GLOD5"/>
    <property type="match status" value="1"/>
</dbReference>
<dbReference type="SUPFAM" id="SSF54593">
    <property type="entry name" value="Glyoxalase/Bleomycin resistance protein/Dihydroxybiphenyl dioxygenase"/>
    <property type="match status" value="1"/>
</dbReference>
<accession>A0A0W7WJ89</accession>
<dbReference type="Gene3D" id="3.10.180.10">
    <property type="entry name" value="2,3-Dihydroxybiphenyl 1,2-Dioxygenase, domain 1"/>
    <property type="match status" value="1"/>
</dbReference>
<evidence type="ECO:0000313" key="3">
    <source>
        <dbReference type="Proteomes" id="UP000054396"/>
    </source>
</evidence>
<organism evidence="2 3">
    <name type="scientific">Pseudoponticoccus marisrubri</name>
    <dbReference type="NCBI Taxonomy" id="1685382"/>
    <lineage>
        <taxon>Bacteria</taxon>
        <taxon>Pseudomonadati</taxon>
        <taxon>Pseudomonadota</taxon>
        <taxon>Alphaproteobacteria</taxon>
        <taxon>Rhodobacterales</taxon>
        <taxon>Roseobacteraceae</taxon>
        <taxon>Pseudoponticoccus</taxon>
    </lineage>
</organism>
<evidence type="ECO:0000313" key="2">
    <source>
        <dbReference type="EMBL" id="KUF10653.1"/>
    </source>
</evidence>
<comment type="caution">
    <text evidence="2">The sequence shown here is derived from an EMBL/GenBank/DDBJ whole genome shotgun (WGS) entry which is preliminary data.</text>
</comment>
<dbReference type="InterPro" id="IPR029068">
    <property type="entry name" value="Glyas_Bleomycin-R_OHBP_Dase"/>
</dbReference>
<keyword evidence="3" id="KW-1185">Reference proteome</keyword>
<gene>
    <name evidence="2" type="ORF">AVJ23_12335</name>
</gene>
<dbReference type="RefSeq" id="WP_058862492.1">
    <property type="nucleotide sequence ID" value="NZ_LPXO01000006.1"/>
</dbReference>
<dbReference type="PANTHER" id="PTHR21366:SF14">
    <property type="entry name" value="GLYOXALASE DOMAIN-CONTAINING PROTEIN 5"/>
    <property type="match status" value="1"/>
</dbReference>
<dbReference type="PANTHER" id="PTHR21366">
    <property type="entry name" value="GLYOXALASE FAMILY PROTEIN"/>
    <property type="match status" value="1"/>
</dbReference>
<dbReference type="AlphaFoldDB" id="A0A0W7WJ89"/>
<dbReference type="InterPro" id="IPR037523">
    <property type="entry name" value="VOC_core"/>
</dbReference>
<dbReference type="PROSITE" id="PS51819">
    <property type="entry name" value="VOC"/>
    <property type="match status" value="1"/>
</dbReference>
<reference evidence="2 3" key="1">
    <citation type="submission" date="2015-12" db="EMBL/GenBank/DDBJ databases">
        <authorList>
            <person name="Shamseldin A."/>
            <person name="Moawad H."/>
            <person name="Abd El-Rahim W.M."/>
            <person name="Sadowsky M.J."/>
        </authorList>
    </citation>
    <scope>NUCLEOTIDE SEQUENCE [LARGE SCALE GENOMIC DNA]</scope>
    <source>
        <strain evidence="2 3">SJ5A-1</strain>
    </source>
</reference>
<dbReference type="InterPro" id="IPR050383">
    <property type="entry name" value="GlyoxalaseI/FosfomycinResist"/>
</dbReference>
<dbReference type="InterPro" id="IPR004360">
    <property type="entry name" value="Glyas_Fos-R_dOase_dom"/>
</dbReference>
<dbReference type="STRING" id="1685382.AVJ23_12335"/>
<sequence length="139" mass="15033">MSSAPEADPPQLERFDHLVLTVADIETTCAFYARVLGMSVLHFTAADGSTRRALRFGDQKINLHQAGREFDPKARDPRPGSADLCFLSATPIEAWMDHLSGQSVPVEEGPVGRSGATGPIRSIYLRDPDGNLIEIANSA</sequence>
<name>A0A0W7WJ89_9RHOB</name>